<keyword evidence="2" id="KW-1185">Reference proteome</keyword>
<reference evidence="2" key="2">
    <citation type="submission" date="2019-02" db="EMBL/GenBank/DDBJ databases">
        <title>Opniocepnalus argus Var Kimnra genome.</title>
        <authorList>
            <person name="Zhou C."/>
            <person name="Xiao S."/>
        </authorList>
    </citation>
    <scope>NUCLEOTIDE SEQUENCE [LARGE SCALE GENOMIC DNA]</scope>
</reference>
<protein>
    <submittedName>
        <fullName evidence="1">Alpha-actinin-1</fullName>
    </submittedName>
</protein>
<proteinExistence type="predicted"/>
<dbReference type="AlphaFoldDB" id="A0A6G1QEY4"/>
<dbReference type="Proteomes" id="UP000503349">
    <property type="component" value="Chromosome 16"/>
</dbReference>
<reference evidence="1 2" key="1">
    <citation type="submission" date="2019-02" db="EMBL/GenBank/DDBJ databases">
        <title>Opniocepnalus argus genome.</title>
        <authorList>
            <person name="Zhou C."/>
            <person name="Xiao S."/>
        </authorList>
    </citation>
    <scope>NUCLEOTIDE SEQUENCE [LARGE SCALE GENOMIC DNA]</scope>
    <source>
        <strain evidence="1">OARG1902GOOAL</strain>
        <tissue evidence="1">Muscle</tissue>
    </source>
</reference>
<evidence type="ECO:0000313" key="2">
    <source>
        <dbReference type="Proteomes" id="UP000503349"/>
    </source>
</evidence>
<name>A0A6G1QEY4_CHAAH</name>
<evidence type="ECO:0000313" key="1">
    <source>
        <dbReference type="EMBL" id="KAF3700893.1"/>
    </source>
</evidence>
<dbReference type="EMBL" id="CM015727">
    <property type="protein sequence ID" value="KAF3700893.1"/>
    <property type="molecule type" value="Genomic_DNA"/>
</dbReference>
<gene>
    <name evidence="1" type="ORF">EXN66_Car016581</name>
</gene>
<organism evidence="1 2">
    <name type="scientific">Channa argus</name>
    <name type="common">Northern snakehead</name>
    <name type="synonym">Ophicephalus argus</name>
    <dbReference type="NCBI Taxonomy" id="215402"/>
    <lineage>
        <taxon>Eukaryota</taxon>
        <taxon>Metazoa</taxon>
        <taxon>Chordata</taxon>
        <taxon>Craniata</taxon>
        <taxon>Vertebrata</taxon>
        <taxon>Euteleostomi</taxon>
        <taxon>Actinopterygii</taxon>
        <taxon>Neopterygii</taxon>
        <taxon>Teleostei</taxon>
        <taxon>Neoteleostei</taxon>
        <taxon>Acanthomorphata</taxon>
        <taxon>Anabantaria</taxon>
        <taxon>Anabantiformes</taxon>
        <taxon>Channoidei</taxon>
        <taxon>Channidae</taxon>
        <taxon>Channa</taxon>
    </lineage>
</organism>
<accession>A0A6G1QEY4</accession>
<sequence length="157" mass="17869">MDHHYDGDEDYMPQEDDWDRDMLLDPAWEKQQRKELVNHSIRKLTQRRNDCDISARVRRPKKKSCIFLFQSGSCAAPPGSAILSQVVASGEKRCSGTKQIQVRAVDFPSQSHSEQTEPQLTRDYAVMTLVKWATIPPITLFRLASDHSSGSGMSQDF</sequence>